<dbReference type="EC" id="2.7.1.12" evidence="3 10"/>
<proteinExistence type="inferred from homology"/>
<dbReference type="InterPro" id="IPR006001">
    <property type="entry name" value="Therm_gnt_kin"/>
</dbReference>
<evidence type="ECO:0000256" key="7">
    <source>
        <dbReference type="ARBA" id="ARBA00022840"/>
    </source>
</evidence>
<evidence type="ECO:0000256" key="1">
    <source>
        <dbReference type="ARBA" id="ARBA00004761"/>
    </source>
</evidence>
<evidence type="ECO:0000256" key="5">
    <source>
        <dbReference type="ARBA" id="ARBA00022741"/>
    </source>
</evidence>
<dbReference type="FunFam" id="3.40.50.300:FF:000522">
    <property type="entry name" value="Gluconokinase"/>
    <property type="match status" value="1"/>
</dbReference>
<reference evidence="11 12" key="1">
    <citation type="submission" date="2017-07" db="EMBL/GenBank/DDBJ databases">
        <title>Phylogenetic study on the rhizospheric bacterium Ochrobactrum sp. A44.</title>
        <authorList>
            <person name="Krzyzanowska D.M."/>
            <person name="Ossowicki A."/>
            <person name="Rajewska M."/>
            <person name="Maciag T."/>
            <person name="Kaczynski Z."/>
            <person name="Czerwicka M."/>
            <person name="Jafra S."/>
        </authorList>
    </citation>
    <scope>NUCLEOTIDE SEQUENCE [LARGE SCALE GENOMIC DNA]</scope>
    <source>
        <strain evidence="11 12">A44</strain>
    </source>
</reference>
<accession>A0A248U9F9</accession>
<evidence type="ECO:0000256" key="2">
    <source>
        <dbReference type="ARBA" id="ARBA00008420"/>
    </source>
</evidence>
<dbReference type="GO" id="GO:0046316">
    <property type="term" value="F:gluconokinase activity"/>
    <property type="evidence" value="ECO:0007669"/>
    <property type="project" value="UniProtKB-EC"/>
</dbReference>
<dbReference type="NCBIfam" id="TIGR01313">
    <property type="entry name" value="therm_gnt_kin"/>
    <property type="match status" value="1"/>
</dbReference>
<evidence type="ECO:0000256" key="10">
    <source>
        <dbReference type="RuleBase" id="RU363066"/>
    </source>
</evidence>
<protein>
    <recommendedName>
        <fullName evidence="3 10">Gluconokinase</fullName>
        <ecNumber evidence="3 10">2.7.1.12</ecNumber>
    </recommendedName>
</protein>
<evidence type="ECO:0000313" key="11">
    <source>
        <dbReference type="EMBL" id="ASV83365.1"/>
    </source>
</evidence>
<evidence type="ECO:0000256" key="9">
    <source>
        <dbReference type="ARBA" id="ARBA00048090"/>
    </source>
</evidence>
<dbReference type="InterPro" id="IPR031322">
    <property type="entry name" value="Shikimate/glucono_kinase"/>
</dbReference>
<comment type="catalytic activity">
    <reaction evidence="9 10">
        <text>D-gluconate + ATP = 6-phospho-D-gluconate + ADP + H(+)</text>
        <dbReference type="Rhea" id="RHEA:19433"/>
        <dbReference type="ChEBI" id="CHEBI:15378"/>
        <dbReference type="ChEBI" id="CHEBI:18391"/>
        <dbReference type="ChEBI" id="CHEBI:30616"/>
        <dbReference type="ChEBI" id="CHEBI:58759"/>
        <dbReference type="ChEBI" id="CHEBI:456216"/>
        <dbReference type="EC" id="2.7.1.12"/>
    </reaction>
</comment>
<dbReference type="KEGG" id="och:CES85_4144"/>
<evidence type="ECO:0000256" key="4">
    <source>
        <dbReference type="ARBA" id="ARBA00022679"/>
    </source>
</evidence>
<dbReference type="PANTHER" id="PTHR43442:SF3">
    <property type="entry name" value="GLUCONOKINASE-RELATED"/>
    <property type="match status" value="1"/>
</dbReference>
<dbReference type="CDD" id="cd02021">
    <property type="entry name" value="GntK"/>
    <property type="match status" value="1"/>
</dbReference>
<dbReference type="GO" id="GO:0005737">
    <property type="term" value="C:cytoplasm"/>
    <property type="evidence" value="ECO:0007669"/>
    <property type="project" value="TreeGrafter"/>
</dbReference>
<keyword evidence="4 10" id="KW-0808">Transferase</keyword>
<dbReference type="EMBL" id="CP022603">
    <property type="protein sequence ID" value="ASV83365.1"/>
    <property type="molecule type" value="Genomic_DNA"/>
</dbReference>
<dbReference type="GO" id="GO:0019521">
    <property type="term" value="P:D-gluconate metabolic process"/>
    <property type="evidence" value="ECO:0007669"/>
    <property type="project" value="UniProtKB-KW"/>
</dbReference>
<keyword evidence="6 10" id="KW-0418">Kinase</keyword>
<evidence type="ECO:0000313" key="12">
    <source>
        <dbReference type="Proteomes" id="UP000215256"/>
    </source>
</evidence>
<comment type="similarity">
    <text evidence="2 10">Belongs to the gluconokinase GntK/GntV family.</text>
</comment>
<name>A0A248U9F9_9HYPH</name>
<evidence type="ECO:0000256" key="8">
    <source>
        <dbReference type="ARBA" id="ARBA00023064"/>
    </source>
</evidence>
<dbReference type="SUPFAM" id="SSF52540">
    <property type="entry name" value="P-loop containing nucleoside triphosphate hydrolases"/>
    <property type="match status" value="1"/>
</dbReference>
<organism evidence="11 12">
    <name type="scientific">Ochrobactrum quorumnocens</name>
    <dbReference type="NCBI Taxonomy" id="271865"/>
    <lineage>
        <taxon>Bacteria</taxon>
        <taxon>Pseudomonadati</taxon>
        <taxon>Pseudomonadota</taxon>
        <taxon>Alphaproteobacteria</taxon>
        <taxon>Hyphomicrobiales</taxon>
        <taxon>Brucellaceae</taxon>
        <taxon>Brucella/Ochrobactrum group</taxon>
        <taxon>Ochrobactrum</taxon>
    </lineage>
</organism>
<dbReference type="PANTHER" id="PTHR43442">
    <property type="entry name" value="GLUCONOKINASE-RELATED"/>
    <property type="match status" value="1"/>
</dbReference>
<dbReference type="Proteomes" id="UP000215256">
    <property type="component" value="Chromosome 2"/>
</dbReference>
<evidence type="ECO:0000256" key="6">
    <source>
        <dbReference type="ARBA" id="ARBA00022777"/>
    </source>
</evidence>
<dbReference type="Gene3D" id="3.40.50.300">
    <property type="entry name" value="P-loop containing nucleotide triphosphate hydrolases"/>
    <property type="match status" value="1"/>
</dbReference>
<dbReference type="InterPro" id="IPR027417">
    <property type="entry name" value="P-loop_NTPase"/>
</dbReference>
<dbReference type="Pfam" id="PF01202">
    <property type="entry name" value="SKI"/>
    <property type="match status" value="1"/>
</dbReference>
<keyword evidence="7 10" id="KW-0067">ATP-binding</keyword>
<dbReference type="AlphaFoldDB" id="A0A248U9F9"/>
<comment type="pathway">
    <text evidence="1">Carbohydrate acid metabolism.</text>
</comment>
<sequence length="170" mass="18623">MHIIVMGVSGSGKSTVGEKLAAALVLPFLEGDSLHPKTNVDKMASGIPLQDEDRWPWLDTIGERLAKAENGIIVSCSSLKKSYRDRLRNASDGPLLFVFLDGSFDVLYEHMGHRTGHFMPVTMLESQLATLESPVGEPFVFRADVADPIEKIVAESLSWVQSTARADNLL</sequence>
<keyword evidence="5 10" id="KW-0547">Nucleotide-binding</keyword>
<evidence type="ECO:0000256" key="3">
    <source>
        <dbReference type="ARBA" id="ARBA00012054"/>
    </source>
</evidence>
<gene>
    <name evidence="11" type="primary">gntK</name>
    <name evidence="11" type="ORF">CES85_4144</name>
</gene>
<dbReference type="GO" id="GO:0005524">
    <property type="term" value="F:ATP binding"/>
    <property type="evidence" value="ECO:0007669"/>
    <property type="project" value="UniProtKB-KW"/>
</dbReference>
<keyword evidence="8" id="KW-0311">Gluconate utilization</keyword>